<accession>A0ABP7MPY9</accession>
<keyword evidence="2" id="KW-1185">Reference proteome</keyword>
<organism evidence="1 2">
    <name type="scientific">Luteimonas lutimaris</name>
    <dbReference type="NCBI Taxonomy" id="698645"/>
    <lineage>
        <taxon>Bacteria</taxon>
        <taxon>Pseudomonadati</taxon>
        <taxon>Pseudomonadota</taxon>
        <taxon>Gammaproteobacteria</taxon>
        <taxon>Lysobacterales</taxon>
        <taxon>Lysobacteraceae</taxon>
        <taxon>Luteimonas</taxon>
    </lineage>
</organism>
<dbReference type="RefSeq" id="WP_344759915.1">
    <property type="nucleotide sequence ID" value="NZ_BAAAZU010000011.1"/>
</dbReference>
<evidence type="ECO:0000313" key="2">
    <source>
        <dbReference type="Proteomes" id="UP001501727"/>
    </source>
</evidence>
<dbReference type="Proteomes" id="UP001501727">
    <property type="component" value="Unassembled WGS sequence"/>
</dbReference>
<dbReference type="EMBL" id="BAAAZU010000011">
    <property type="protein sequence ID" value="GAA3926389.1"/>
    <property type="molecule type" value="Genomic_DNA"/>
</dbReference>
<sequence>MTEIVLHDVDQMLVDRIKRVADARGWTLPRTLLHLLEQGLHVYEGDGSVRFDSAENDVLEAAMAALEDIPDDSGFALIGKVPRADEPGQ</sequence>
<comment type="caution">
    <text evidence="1">The sequence shown here is derived from an EMBL/GenBank/DDBJ whole genome shotgun (WGS) entry which is preliminary data.</text>
</comment>
<reference evidence="2" key="1">
    <citation type="journal article" date="2019" name="Int. J. Syst. Evol. Microbiol.">
        <title>The Global Catalogue of Microorganisms (GCM) 10K type strain sequencing project: providing services to taxonomists for standard genome sequencing and annotation.</title>
        <authorList>
            <consortium name="The Broad Institute Genomics Platform"/>
            <consortium name="The Broad Institute Genome Sequencing Center for Infectious Disease"/>
            <person name="Wu L."/>
            <person name="Ma J."/>
        </authorList>
    </citation>
    <scope>NUCLEOTIDE SEQUENCE [LARGE SCALE GENOMIC DNA]</scope>
    <source>
        <strain evidence="2">JCM 16916</strain>
    </source>
</reference>
<evidence type="ECO:0000313" key="1">
    <source>
        <dbReference type="EMBL" id="GAA3926389.1"/>
    </source>
</evidence>
<name>A0ABP7MPY9_9GAMM</name>
<proteinExistence type="predicted"/>
<protein>
    <submittedName>
        <fullName evidence="1">Uncharacterized protein</fullName>
    </submittedName>
</protein>
<gene>
    <name evidence="1" type="ORF">GCM10022229_20630</name>
</gene>